<keyword evidence="1" id="KW-0547">Nucleotide-binding</keyword>
<gene>
    <name evidence="4" type="primary">Dnm1_1</name>
    <name evidence="4" type="ORF">GTO93_0010556</name>
</gene>
<dbReference type="PROSITE" id="PS00410">
    <property type="entry name" value="G_DYNAMIN_1"/>
    <property type="match status" value="1"/>
</dbReference>
<dbReference type="Proteomes" id="UP001166093">
    <property type="component" value="Unassembled WGS sequence"/>
</dbReference>
<dbReference type="Gene3D" id="1.20.120.1240">
    <property type="entry name" value="Dynamin, middle domain"/>
    <property type="match status" value="1"/>
</dbReference>
<protein>
    <submittedName>
        <fullName evidence="4">DYN1 protein</fullName>
    </submittedName>
</protein>
<organism evidence="4 5">
    <name type="scientific">Polyodon spathula</name>
    <name type="common">North American paddlefish</name>
    <name type="synonym">Squalus spathula</name>
    <dbReference type="NCBI Taxonomy" id="7913"/>
    <lineage>
        <taxon>Eukaryota</taxon>
        <taxon>Metazoa</taxon>
        <taxon>Chordata</taxon>
        <taxon>Craniata</taxon>
        <taxon>Vertebrata</taxon>
        <taxon>Euteleostomi</taxon>
        <taxon>Actinopterygii</taxon>
        <taxon>Chondrostei</taxon>
        <taxon>Acipenseriformes</taxon>
        <taxon>Polyodontidae</taxon>
        <taxon>Polyodon</taxon>
    </lineage>
</organism>
<evidence type="ECO:0000259" key="3">
    <source>
        <dbReference type="PROSITE" id="PS51718"/>
    </source>
</evidence>
<dbReference type="InterPro" id="IPR045063">
    <property type="entry name" value="Dynamin_N"/>
</dbReference>
<feature type="domain" description="Dynamin-type G" evidence="3">
    <location>
        <begin position="244"/>
        <end position="483"/>
    </location>
</feature>
<dbReference type="SUPFAM" id="SSF52540">
    <property type="entry name" value="P-loop containing nucleoside triphosphate hydrolases"/>
    <property type="match status" value="2"/>
</dbReference>
<reference evidence="4" key="1">
    <citation type="journal article" date="2021" name="Cell">
        <title>Tracing the genetic footprints of vertebrate landing in non-teleost ray-finned fishes.</title>
        <authorList>
            <person name="Bi X."/>
            <person name="Wang K."/>
            <person name="Yang L."/>
            <person name="Pan H."/>
            <person name="Jiang H."/>
            <person name="Wei Q."/>
            <person name="Fang M."/>
            <person name="Yu H."/>
            <person name="Zhu C."/>
            <person name="Cai Y."/>
            <person name="He Y."/>
            <person name="Gan X."/>
            <person name="Zeng H."/>
            <person name="Yu D."/>
            <person name="Zhu Y."/>
            <person name="Jiang H."/>
            <person name="Qiu Q."/>
            <person name="Yang H."/>
            <person name="Zhang Y.E."/>
            <person name="Wang W."/>
            <person name="Zhu M."/>
            <person name="He S."/>
            <person name="Zhang G."/>
        </authorList>
    </citation>
    <scope>NUCLEOTIDE SEQUENCE</scope>
    <source>
        <strain evidence="4">Pddl_001</strain>
    </source>
</reference>
<dbReference type="Pfam" id="PF00350">
    <property type="entry name" value="Dynamin_N"/>
    <property type="match status" value="1"/>
</dbReference>
<dbReference type="PANTHER" id="PTHR11566">
    <property type="entry name" value="DYNAMIN"/>
    <property type="match status" value="1"/>
</dbReference>
<dbReference type="PROSITE" id="PS51718">
    <property type="entry name" value="G_DYNAMIN_2"/>
    <property type="match status" value="1"/>
</dbReference>
<dbReference type="EMBL" id="JAAWVQ010124517">
    <property type="protein sequence ID" value="MBN3283180.1"/>
    <property type="molecule type" value="Genomic_DNA"/>
</dbReference>
<feature type="non-terminal residue" evidence="4">
    <location>
        <position position="1"/>
    </location>
</feature>
<dbReference type="InterPro" id="IPR022812">
    <property type="entry name" value="Dynamin"/>
</dbReference>
<sequence>MGNRGMEDLIPLVNKLQDAFSAIGQNANLDLPQIAVVGGQSAGKSSVLENFVGKPVYIPCTNDYTPTLNTQHATYNRKYTQGRALRHIYPPCAKHTWPQWPPPPLKSPKSRSKSYLNPAVLTFYLPGGFQSVRGDADFHELWVCQFLKILLLSHFFLSSILTSLCKSWIARHFTHTWFSSAGFSRISHIKQVSQITGLKTMLRFFFFKFSFFCSCQPAFKLLRNCSVLFHACTSPTRCRFHSLDFLPRGSGIVTRRPLVLQLINCPTEYAEFLHCKGKKFVDFEEVRMEIEAETDRITGSNKGISSVPINLRVSSPHVLNLTLVDLPGMTKVPVGDQPPDIEHQIRDMIMQFVTKENCLCLAVSPANSDLANSDALKIAKEVDPQGQRTIGVITKLDLMDEGTDARDILENKLLPLRRGYIGVVNRSQKDIDGKKDIQAALSAERKFFLSHPSYRHMADRMGTPYLQKVLNQQLTNHIRDTLPGLRNKLQSQLLSIEKEVEEYKNFRPDDPSRKTKALLQMVQQFAVDFEKRIEGSGDQIDTYELSGGARINRIFHERFPFELVKV</sequence>
<dbReference type="InterPro" id="IPR027417">
    <property type="entry name" value="P-loop_NTPase"/>
</dbReference>
<feature type="non-terminal residue" evidence="4">
    <location>
        <position position="566"/>
    </location>
</feature>
<evidence type="ECO:0000256" key="2">
    <source>
        <dbReference type="ARBA" id="ARBA00023134"/>
    </source>
</evidence>
<comment type="caution">
    <text evidence="4">The sequence shown here is derived from an EMBL/GenBank/DDBJ whole genome shotgun (WGS) entry which is preliminary data.</text>
</comment>
<dbReference type="CDD" id="cd08771">
    <property type="entry name" value="DLP_1"/>
    <property type="match status" value="1"/>
</dbReference>
<keyword evidence="5" id="KW-1185">Reference proteome</keyword>
<dbReference type="Pfam" id="PF01031">
    <property type="entry name" value="Dynamin_M"/>
    <property type="match status" value="1"/>
</dbReference>
<evidence type="ECO:0000256" key="1">
    <source>
        <dbReference type="ARBA" id="ARBA00022741"/>
    </source>
</evidence>
<keyword evidence="2" id="KW-0342">GTP-binding</keyword>
<dbReference type="PANTHER" id="PTHR11566:SF32">
    <property type="entry name" value="DYNAMIN-1"/>
    <property type="match status" value="1"/>
</dbReference>
<dbReference type="InterPro" id="IPR000375">
    <property type="entry name" value="Dynamin_stalk"/>
</dbReference>
<proteinExistence type="predicted"/>
<accession>A0ABS2Y9J5</accession>
<evidence type="ECO:0000313" key="4">
    <source>
        <dbReference type="EMBL" id="MBN3283180.1"/>
    </source>
</evidence>
<dbReference type="InterPro" id="IPR001401">
    <property type="entry name" value="Dynamin_GTPase"/>
</dbReference>
<evidence type="ECO:0000313" key="5">
    <source>
        <dbReference type="Proteomes" id="UP001166093"/>
    </source>
</evidence>
<dbReference type="InterPro" id="IPR019762">
    <property type="entry name" value="Dynamin_GTPase_CS"/>
</dbReference>
<dbReference type="InterPro" id="IPR030381">
    <property type="entry name" value="G_DYNAMIN_dom"/>
</dbReference>
<dbReference type="Gene3D" id="3.40.50.300">
    <property type="entry name" value="P-loop containing nucleotide triphosphate hydrolases"/>
    <property type="match status" value="2"/>
</dbReference>
<dbReference type="SMART" id="SM00053">
    <property type="entry name" value="DYNc"/>
    <property type="match status" value="1"/>
</dbReference>
<name>A0ABS2Y9J5_POLSP</name>